<dbReference type="InterPro" id="IPR006300">
    <property type="entry name" value="FlgB"/>
</dbReference>
<evidence type="ECO:0000313" key="8">
    <source>
        <dbReference type="Proteomes" id="UP000580856"/>
    </source>
</evidence>
<dbReference type="GO" id="GO:0071973">
    <property type="term" value="P:bacterial-type flagellum-dependent cell motility"/>
    <property type="evidence" value="ECO:0007669"/>
    <property type="project" value="InterPro"/>
</dbReference>
<proteinExistence type="inferred from homology"/>
<evidence type="ECO:0000313" key="7">
    <source>
        <dbReference type="EMBL" id="NJB69234.1"/>
    </source>
</evidence>
<gene>
    <name evidence="7" type="ORF">GGQ74_002931</name>
</gene>
<evidence type="ECO:0000256" key="4">
    <source>
        <dbReference type="ARBA" id="ARBA00023143"/>
    </source>
</evidence>
<name>A0A846QVU1_9BACT</name>
<dbReference type="PIRSF" id="PIRSF002889">
    <property type="entry name" value="Rod_FlgB"/>
    <property type="match status" value="1"/>
</dbReference>
<keyword evidence="4 6" id="KW-0975">Bacterial flagellum</keyword>
<dbReference type="NCBIfam" id="NF009264">
    <property type="entry name" value="PRK12621.1"/>
    <property type="match status" value="1"/>
</dbReference>
<dbReference type="NCBIfam" id="TIGR01396">
    <property type="entry name" value="FlgB"/>
    <property type="match status" value="1"/>
</dbReference>
<keyword evidence="7" id="KW-0282">Flagellum</keyword>
<dbReference type="RefSeq" id="WP_167942322.1">
    <property type="nucleotide sequence ID" value="NZ_JAATJA010000004.1"/>
</dbReference>
<comment type="function">
    <text evidence="5 6">Structural component of flagellum, the bacterial motility apparatus. Part of the rod structure of flagellar basal body.</text>
</comment>
<dbReference type="EMBL" id="JAATJA010000004">
    <property type="protein sequence ID" value="NJB69234.1"/>
    <property type="molecule type" value="Genomic_DNA"/>
</dbReference>
<protein>
    <recommendedName>
        <fullName evidence="3 6">Flagellar basal body rod protein FlgB</fullName>
    </recommendedName>
</protein>
<evidence type="ECO:0000256" key="5">
    <source>
        <dbReference type="ARBA" id="ARBA00024934"/>
    </source>
</evidence>
<accession>A0A846QVU1</accession>
<comment type="subcellular location">
    <subcellularLocation>
        <location evidence="1 6">Bacterial flagellum basal body</location>
    </subcellularLocation>
</comment>
<dbReference type="Proteomes" id="UP000580856">
    <property type="component" value="Unassembled WGS sequence"/>
</dbReference>
<evidence type="ECO:0000256" key="3">
    <source>
        <dbReference type="ARBA" id="ARBA00014376"/>
    </source>
</evidence>
<comment type="subunit">
    <text evidence="6">The basal body constitutes a major portion of the flagellar organelle and consists of a number of rings mounted on a central rod.</text>
</comment>
<keyword evidence="7" id="KW-0966">Cell projection</keyword>
<dbReference type="GO" id="GO:0030694">
    <property type="term" value="C:bacterial-type flagellum basal body, rod"/>
    <property type="evidence" value="ECO:0007669"/>
    <property type="project" value="InterPro"/>
</dbReference>
<keyword evidence="8" id="KW-1185">Reference proteome</keyword>
<evidence type="ECO:0000256" key="1">
    <source>
        <dbReference type="ARBA" id="ARBA00004117"/>
    </source>
</evidence>
<keyword evidence="7" id="KW-0969">Cilium</keyword>
<sequence>MKSLFGSHINLTAKVLDMRLMRQNVVMSNLSNITTPNYKVQRLEFEKDLQAALDLDARGKMTRTQADHIPHVFEAGQFGPDLASNLKHRVIHGEDNVDLDKEMSIMAKNSLAYNALTTVIKKNFEGMTNIISEGGR</sequence>
<dbReference type="AlphaFoldDB" id="A0A846QVU1"/>
<reference evidence="7 8" key="1">
    <citation type="submission" date="2020-03" db="EMBL/GenBank/DDBJ databases">
        <title>Genomic Encyclopedia of Type Strains, Phase IV (KMG-IV): sequencing the most valuable type-strain genomes for metagenomic binning, comparative biology and taxonomic classification.</title>
        <authorList>
            <person name="Goeker M."/>
        </authorList>
    </citation>
    <scope>NUCLEOTIDE SEQUENCE [LARGE SCALE GENOMIC DNA]</scope>
    <source>
        <strain evidence="7 8">DSM 24233</strain>
    </source>
</reference>
<evidence type="ECO:0000256" key="6">
    <source>
        <dbReference type="PIRNR" id="PIRNR002889"/>
    </source>
</evidence>
<comment type="similarity">
    <text evidence="2 6">Belongs to the flagella basal body rod proteins family.</text>
</comment>
<comment type="caution">
    <text evidence="7">The sequence shown here is derived from an EMBL/GenBank/DDBJ whole genome shotgun (WGS) entry which is preliminary data.</text>
</comment>
<evidence type="ECO:0000256" key="2">
    <source>
        <dbReference type="ARBA" id="ARBA00009677"/>
    </source>
</evidence>
<organism evidence="7 8">
    <name type="scientific">Desulfobaculum xiamenense</name>
    <dbReference type="NCBI Taxonomy" id="995050"/>
    <lineage>
        <taxon>Bacteria</taxon>
        <taxon>Pseudomonadati</taxon>
        <taxon>Thermodesulfobacteriota</taxon>
        <taxon>Desulfovibrionia</taxon>
        <taxon>Desulfovibrionales</taxon>
        <taxon>Desulfovibrionaceae</taxon>
        <taxon>Desulfobaculum</taxon>
    </lineage>
</organism>